<dbReference type="Gene3D" id="2.60.120.260">
    <property type="entry name" value="Galactose-binding domain-like"/>
    <property type="match status" value="1"/>
</dbReference>
<protein>
    <recommendedName>
        <fullName evidence="3 7">Beta-galactosidase</fullName>
        <ecNumber evidence="3 7">3.2.1.23</ecNumber>
    </recommendedName>
    <alternativeName>
        <fullName evidence="6 7">Lactase</fullName>
    </alternativeName>
</protein>
<dbReference type="GO" id="GO:0030246">
    <property type="term" value="F:carbohydrate binding"/>
    <property type="evidence" value="ECO:0007669"/>
    <property type="project" value="InterPro"/>
</dbReference>
<dbReference type="Pfam" id="PF02836">
    <property type="entry name" value="Glyco_hydro_2_C"/>
    <property type="match status" value="1"/>
</dbReference>
<dbReference type="Pfam" id="PF00703">
    <property type="entry name" value="Glyco_hydro_2"/>
    <property type="match status" value="1"/>
</dbReference>
<dbReference type="EC" id="3.2.1.23" evidence="3 7"/>
<keyword evidence="10" id="KW-1185">Reference proteome</keyword>
<dbReference type="InterPro" id="IPR008979">
    <property type="entry name" value="Galactose-bd-like_sf"/>
</dbReference>
<evidence type="ECO:0000256" key="4">
    <source>
        <dbReference type="ARBA" id="ARBA00022801"/>
    </source>
</evidence>
<evidence type="ECO:0000256" key="3">
    <source>
        <dbReference type="ARBA" id="ARBA00012756"/>
    </source>
</evidence>
<dbReference type="SMART" id="SM01038">
    <property type="entry name" value="Bgal_small_N"/>
    <property type="match status" value="1"/>
</dbReference>
<reference evidence="9" key="1">
    <citation type="submission" date="2020-08" db="EMBL/GenBank/DDBJ databases">
        <title>Genome public.</title>
        <authorList>
            <person name="Liu C."/>
            <person name="Sun Q."/>
        </authorList>
    </citation>
    <scope>NUCLEOTIDE SEQUENCE</scope>
    <source>
        <strain evidence="9">NSJ-33</strain>
    </source>
</reference>
<dbReference type="InterPro" id="IPR011013">
    <property type="entry name" value="Gal_mutarotase_sf_dom"/>
</dbReference>
<dbReference type="AlphaFoldDB" id="A0A926E0N6"/>
<evidence type="ECO:0000313" key="9">
    <source>
        <dbReference type="EMBL" id="MBC8559146.1"/>
    </source>
</evidence>
<dbReference type="InterPro" id="IPR006104">
    <property type="entry name" value="Glyco_hydro_2_N"/>
</dbReference>
<dbReference type="InterPro" id="IPR023230">
    <property type="entry name" value="Glyco_hydro_2_CS"/>
</dbReference>
<comment type="catalytic activity">
    <reaction evidence="1 7">
        <text>Hydrolysis of terminal non-reducing beta-D-galactose residues in beta-D-galactosides.</text>
        <dbReference type="EC" id="3.2.1.23"/>
    </reaction>
</comment>
<evidence type="ECO:0000256" key="5">
    <source>
        <dbReference type="ARBA" id="ARBA00023295"/>
    </source>
</evidence>
<dbReference type="InterPro" id="IPR050347">
    <property type="entry name" value="Bact_Beta-galactosidase"/>
</dbReference>
<dbReference type="Proteomes" id="UP000610760">
    <property type="component" value="Unassembled WGS sequence"/>
</dbReference>
<dbReference type="InterPro" id="IPR006101">
    <property type="entry name" value="Glyco_hydro_2"/>
</dbReference>
<dbReference type="InterPro" id="IPR036156">
    <property type="entry name" value="Beta-gal/glucu_dom_sf"/>
</dbReference>
<gene>
    <name evidence="9" type="ORF">H8710_03585</name>
</gene>
<dbReference type="GO" id="GO:0005990">
    <property type="term" value="P:lactose catabolic process"/>
    <property type="evidence" value="ECO:0007669"/>
    <property type="project" value="TreeGrafter"/>
</dbReference>
<dbReference type="Gene3D" id="2.70.98.10">
    <property type="match status" value="1"/>
</dbReference>
<dbReference type="InterPro" id="IPR004199">
    <property type="entry name" value="B-gal_small/dom_5"/>
</dbReference>
<evidence type="ECO:0000256" key="2">
    <source>
        <dbReference type="ARBA" id="ARBA00007401"/>
    </source>
</evidence>
<dbReference type="InterPro" id="IPR032312">
    <property type="entry name" value="LacZ_4"/>
</dbReference>
<keyword evidence="5 7" id="KW-0326">Glycosidase</keyword>
<feature type="domain" description="Beta galactosidase small chain/" evidence="8">
    <location>
        <begin position="740"/>
        <end position="1008"/>
    </location>
</feature>
<evidence type="ECO:0000259" key="8">
    <source>
        <dbReference type="SMART" id="SM01038"/>
    </source>
</evidence>
<organism evidence="9 10">
    <name type="scientific">Fumia xinanensis</name>
    <dbReference type="NCBI Taxonomy" id="2763659"/>
    <lineage>
        <taxon>Bacteria</taxon>
        <taxon>Bacillati</taxon>
        <taxon>Bacillota</taxon>
        <taxon>Clostridia</taxon>
        <taxon>Eubacteriales</taxon>
        <taxon>Oscillospiraceae</taxon>
        <taxon>Fumia</taxon>
    </lineage>
</organism>
<dbReference type="SUPFAM" id="SSF49303">
    <property type="entry name" value="beta-Galactosidase/glucuronidase domain"/>
    <property type="match status" value="2"/>
</dbReference>
<comment type="caution">
    <text evidence="9">The sequence shown here is derived from an EMBL/GenBank/DDBJ whole genome shotgun (WGS) entry which is preliminary data.</text>
</comment>
<sequence>MLIEKYYENPNILHVGTEPNRAYYIPYFSVNAALSGERKSSERFQLLNGGWSFRYFESIYDLKTPFWEAETDDFFKDIIPVPSVWQCHGYDHHQYTNIKYPFPYDPPYVPLDNPCGAYETSFQLDLKPADERQYLNFEGVDSCFYVWLNGQFVGYSQVSHSPSEFDVTDFIRQGENTLSVLVLKWCDGSYLEDQDKFRSSGIFRDVYLLKRPKNHIRDIRVNTVLNDSYDSAELSVQLDTEGSISGVEYILLDETSQAAAQGTIDGNFFSLTVENPKLWTAETPFLYTLLLNSGDEYIPVNVGFREVKIENRVLKINGQPVKFRGVNRHDSSPLAGPAVTMEDVIRDMKLMKEHNVNAIRTSHYPNAPEFMELCDRFGFYVVDEADIETHGVCTVYDKEGKWNYARIAHNPMFEEAILDRIQRLVIRDQNHPSAVIWSLGNESGYGDNFVKAAAWIKSYDDTRPTHYESYFYLPDGLDKPLDTQNIDLHSRMYPTIEESIDYLEDKTKTRPMILCEYVHAMGNGPGDIEDYYQKLFPYDNFCGGFVWEWCDHAVYMGRTPDGRKKYYYGGDFGEFPHDGNFCMDGLVYPDRTPHTGLLEYKNVIRPVRAALEDLSKKCFRFTNQLDFVNLKDAADVFYEITVDGFVVETGEITERWMLDIAPHQSKQVFLDCVFPTEGNVAIRFIYKQREDAALTQKGHLLGFDQILLSEGAPAEKRFAELSPSRLCAPLSYEETDREVIVTGGNFRYVYDKHRAVFSEMVFENRTLLTKPMEYNIWRAPTDNDFVPAKEWRTAGYDRIVARAYDTGINQNGKEIVLKSTLSISAVYIQRILDVEATWTVCSDGTVKVNLDVKRDPEFPSLPRFGIRAFLPNHMEQVEYFGYGPNESYMDKRRSSWLSRFDSTVRELHENYLKPQENGSHFGCRYACLSDGETALFASSSDTFSFNASHYTQEELGSKKHAYELTESGHTVLCLDYKQYGIGSGSCGPAPQKEYRFEELEFTFRLELSPVKLK</sequence>
<dbReference type="EMBL" id="JACRSV010000001">
    <property type="protein sequence ID" value="MBC8559146.1"/>
    <property type="molecule type" value="Genomic_DNA"/>
</dbReference>
<dbReference type="PANTHER" id="PTHR46323">
    <property type="entry name" value="BETA-GALACTOSIDASE"/>
    <property type="match status" value="1"/>
</dbReference>
<accession>A0A926E0N6</accession>
<dbReference type="Pfam" id="PF16353">
    <property type="entry name" value="LacZ_4"/>
    <property type="match status" value="1"/>
</dbReference>
<comment type="similarity">
    <text evidence="2 7">Belongs to the glycosyl hydrolase 2 family.</text>
</comment>
<evidence type="ECO:0000313" key="10">
    <source>
        <dbReference type="Proteomes" id="UP000610760"/>
    </source>
</evidence>
<evidence type="ECO:0000256" key="7">
    <source>
        <dbReference type="RuleBase" id="RU361154"/>
    </source>
</evidence>
<proteinExistence type="inferred from homology"/>
<name>A0A926E0N6_9FIRM</name>
<dbReference type="PRINTS" id="PR00132">
    <property type="entry name" value="GLHYDRLASE2"/>
</dbReference>
<dbReference type="RefSeq" id="WP_249294031.1">
    <property type="nucleotide sequence ID" value="NZ_JACRSV010000001.1"/>
</dbReference>
<dbReference type="SUPFAM" id="SSF74650">
    <property type="entry name" value="Galactose mutarotase-like"/>
    <property type="match status" value="1"/>
</dbReference>
<dbReference type="InterPro" id="IPR006102">
    <property type="entry name" value="Ig-like_GH2"/>
</dbReference>
<dbReference type="InterPro" id="IPR006103">
    <property type="entry name" value="Glyco_hydro_2_cat"/>
</dbReference>
<dbReference type="Gene3D" id="2.60.40.10">
    <property type="entry name" value="Immunoglobulins"/>
    <property type="match status" value="2"/>
</dbReference>
<dbReference type="GO" id="GO:0009341">
    <property type="term" value="C:beta-galactosidase complex"/>
    <property type="evidence" value="ECO:0007669"/>
    <property type="project" value="InterPro"/>
</dbReference>
<dbReference type="PROSITE" id="PS00719">
    <property type="entry name" value="GLYCOSYL_HYDROL_F2_1"/>
    <property type="match status" value="1"/>
</dbReference>
<dbReference type="Pfam" id="PF02929">
    <property type="entry name" value="Bgal_small_N"/>
    <property type="match status" value="1"/>
</dbReference>
<dbReference type="PANTHER" id="PTHR46323:SF2">
    <property type="entry name" value="BETA-GALACTOSIDASE"/>
    <property type="match status" value="1"/>
</dbReference>
<dbReference type="SUPFAM" id="SSF51445">
    <property type="entry name" value="(Trans)glycosidases"/>
    <property type="match status" value="1"/>
</dbReference>
<evidence type="ECO:0000256" key="1">
    <source>
        <dbReference type="ARBA" id="ARBA00001412"/>
    </source>
</evidence>
<dbReference type="GO" id="GO:0004565">
    <property type="term" value="F:beta-galactosidase activity"/>
    <property type="evidence" value="ECO:0007669"/>
    <property type="project" value="UniProtKB-EC"/>
</dbReference>
<dbReference type="Pfam" id="PF02837">
    <property type="entry name" value="Glyco_hydro_2_N"/>
    <property type="match status" value="1"/>
</dbReference>
<dbReference type="InterPro" id="IPR013783">
    <property type="entry name" value="Ig-like_fold"/>
</dbReference>
<dbReference type="InterPro" id="IPR014718">
    <property type="entry name" value="GH-type_carb-bd"/>
</dbReference>
<dbReference type="Gene3D" id="3.20.20.80">
    <property type="entry name" value="Glycosidases"/>
    <property type="match status" value="1"/>
</dbReference>
<dbReference type="SUPFAM" id="SSF49785">
    <property type="entry name" value="Galactose-binding domain-like"/>
    <property type="match status" value="1"/>
</dbReference>
<keyword evidence="4 7" id="KW-0378">Hydrolase</keyword>
<evidence type="ECO:0000256" key="6">
    <source>
        <dbReference type="ARBA" id="ARBA00032230"/>
    </source>
</evidence>
<dbReference type="InterPro" id="IPR017853">
    <property type="entry name" value="GH"/>
</dbReference>